<dbReference type="Gene3D" id="6.10.250.2440">
    <property type="match status" value="1"/>
</dbReference>
<accession>A0A1Y2BAG5</accession>
<keyword evidence="3" id="KW-1185">Reference proteome</keyword>
<evidence type="ECO:0000313" key="3">
    <source>
        <dbReference type="Proteomes" id="UP000193986"/>
    </source>
</evidence>
<feature type="compositionally biased region" description="Basic and acidic residues" evidence="1">
    <location>
        <begin position="1"/>
        <end position="17"/>
    </location>
</feature>
<sequence>MSNLRLDDSTKVEREVKPQFMKSDAQQAKEHVTGAADNVASYLPGQHKTSDALNPNADNPHFGHDTGRLSGSDNNQNTTGWLERTTDQLSSFVEPNYKKSVGQQAHDTATPGNDSSITPHTGGPTITERIVGVKDTIVNAVVGDGSSNQNR</sequence>
<dbReference type="InParanoid" id="A0A1Y2BAG5"/>
<dbReference type="EMBL" id="MCFC01000013">
    <property type="protein sequence ID" value="ORY31803.1"/>
    <property type="molecule type" value="Genomic_DNA"/>
</dbReference>
<protein>
    <submittedName>
        <fullName evidence="2">Uncharacterized protein</fullName>
    </submittedName>
</protein>
<dbReference type="InterPro" id="IPR007250">
    <property type="entry name" value="HSP9_HSP12"/>
</dbReference>
<reference evidence="2 3" key="1">
    <citation type="submission" date="2016-07" db="EMBL/GenBank/DDBJ databases">
        <title>Pervasive Adenine N6-methylation of Active Genes in Fungi.</title>
        <authorList>
            <consortium name="DOE Joint Genome Institute"/>
            <person name="Mondo S.J."/>
            <person name="Dannebaum R.O."/>
            <person name="Kuo R.C."/>
            <person name="Labutti K."/>
            <person name="Haridas S."/>
            <person name="Kuo A."/>
            <person name="Salamov A."/>
            <person name="Ahrendt S.R."/>
            <person name="Lipzen A."/>
            <person name="Sullivan W."/>
            <person name="Andreopoulos W.B."/>
            <person name="Clum A."/>
            <person name="Lindquist E."/>
            <person name="Daum C."/>
            <person name="Ramamoorthy G.K."/>
            <person name="Gryganskyi A."/>
            <person name="Culley D."/>
            <person name="Magnuson J.K."/>
            <person name="James T.Y."/>
            <person name="O'Malley M.A."/>
            <person name="Stajich J.E."/>
            <person name="Spatafora J.W."/>
            <person name="Visel A."/>
            <person name="Grigoriev I.V."/>
        </authorList>
    </citation>
    <scope>NUCLEOTIDE SEQUENCE [LARGE SCALE GENOMIC DNA]</scope>
    <source>
        <strain evidence="2 3">68-887.2</strain>
    </source>
</reference>
<feature type="compositionally biased region" description="Polar residues" evidence="1">
    <location>
        <begin position="101"/>
        <end position="119"/>
    </location>
</feature>
<feature type="region of interest" description="Disordered" evidence="1">
    <location>
        <begin position="1"/>
        <end position="32"/>
    </location>
</feature>
<dbReference type="Proteomes" id="UP000193986">
    <property type="component" value="Unassembled WGS sequence"/>
</dbReference>
<name>A0A1Y2BAG5_9TREE</name>
<dbReference type="AlphaFoldDB" id="A0A1Y2BAG5"/>
<comment type="caution">
    <text evidence="2">The sequence shown here is derived from an EMBL/GenBank/DDBJ whole genome shotgun (WGS) entry which is preliminary data.</text>
</comment>
<gene>
    <name evidence="2" type="ORF">BCR39DRAFT_525449</name>
</gene>
<evidence type="ECO:0000313" key="2">
    <source>
        <dbReference type="EMBL" id="ORY31803.1"/>
    </source>
</evidence>
<dbReference type="Pfam" id="PF04119">
    <property type="entry name" value="HSP9_HSP12"/>
    <property type="match status" value="1"/>
</dbReference>
<organism evidence="2 3">
    <name type="scientific">Naematelia encephala</name>
    <dbReference type="NCBI Taxonomy" id="71784"/>
    <lineage>
        <taxon>Eukaryota</taxon>
        <taxon>Fungi</taxon>
        <taxon>Dikarya</taxon>
        <taxon>Basidiomycota</taxon>
        <taxon>Agaricomycotina</taxon>
        <taxon>Tremellomycetes</taxon>
        <taxon>Tremellales</taxon>
        <taxon>Naemateliaceae</taxon>
        <taxon>Naematelia</taxon>
    </lineage>
</organism>
<feature type="region of interest" description="Disordered" evidence="1">
    <location>
        <begin position="45"/>
        <end position="128"/>
    </location>
</feature>
<proteinExistence type="predicted"/>
<feature type="compositionally biased region" description="Polar residues" evidence="1">
    <location>
        <begin position="69"/>
        <end position="80"/>
    </location>
</feature>
<evidence type="ECO:0000256" key="1">
    <source>
        <dbReference type="SAM" id="MobiDB-lite"/>
    </source>
</evidence>
<dbReference type="OrthoDB" id="2588902at2759"/>